<gene>
    <name evidence="1" type="ORF">OHU27_07250</name>
</gene>
<reference evidence="1 2" key="1">
    <citation type="submission" date="2022-10" db="EMBL/GenBank/DDBJ databases">
        <title>The complete genomes of actinobacterial strains from the NBC collection.</title>
        <authorList>
            <person name="Joergensen T.S."/>
            <person name="Alvarez Arevalo M."/>
            <person name="Sterndorff E.B."/>
            <person name="Faurdal D."/>
            <person name="Vuksanovic O."/>
            <person name="Mourched A.-S."/>
            <person name="Charusanti P."/>
            <person name="Shaw S."/>
            <person name="Blin K."/>
            <person name="Weber T."/>
        </authorList>
    </citation>
    <scope>NUCLEOTIDE SEQUENCE [LARGE SCALE GENOMIC DNA]</scope>
    <source>
        <strain evidence="1 2">NBC_00206</strain>
    </source>
</reference>
<proteinExistence type="predicted"/>
<dbReference type="RefSeq" id="WP_402139227.1">
    <property type="nucleotide sequence ID" value="NZ_CP108125.1"/>
</dbReference>
<protein>
    <recommendedName>
        <fullName evidence="3">UDP-N-acetylmuramyl pentapeptide phosphotransferase/UDP-N-acetylglucosamine-1-phosphate transferase</fullName>
    </recommendedName>
</protein>
<dbReference type="EMBL" id="CP108125">
    <property type="protein sequence ID" value="WTO82225.1"/>
    <property type="molecule type" value="Genomic_DNA"/>
</dbReference>
<evidence type="ECO:0008006" key="3">
    <source>
        <dbReference type="Google" id="ProtNLM"/>
    </source>
</evidence>
<dbReference type="Proteomes" id="UP001622690">
    <property type="component" value="Chromosome"/>
</dbReference>
<evidence type="ECO:0000313" key="1">
    <source>
        <dbReference type="EMBL" id="WTO82225.1"/>
    </source>
</evidence>
<evidence type="ECO:0000313" key="2">
    <source>
        <dbReference type="Proteomes" id="UP001622690"/>
    </source>
</evidence>
<accession>A0ABZ1IPI1</accession>
<name>A0ABZ1IPI1_9ACTN</name>
<organism evidence="1 2">
    <name type="scientific">Streptomyces nigra</name>
    <dbReference type="NCBI Taxonomy" id="1827580"/>
    <lineage>
        <taxon>Bacteria</taxon>
        <taxon>Bacillati</taxon>
        <taxon>Actinomycetota</taxon>
        <taxon>Actinomycetes</taxon>
        <taxon>Kitasatosporales</taxon>
        <taxon>Streptomycetaceae</taxon>
        <taxon>Streptomyces</taxon>
    </lineage>
</organism>
<keyword evidence="2" id="KW-1185">Reference proteome</keyword>
<sequence>MIERSGRIPAFALAAALTRAAGGVLRAKSPGGPGLWERKNYAGRAVTLHAGPACALAAALGTARVSPAAGFAVAAAGACGAYDDIAGAGDPRRGFRAHLSALRDGEVTSGLVKLAGISAAGLVAGAFLKERPLDRLLAGLVVAGAAHAVNLVNVRPGRAALGVLALGAPGLLRPGPGARIAAGAMGAAAAVLPDDLGERAMIGDTGAHALGAALGAAVVAGNGRAGLAVHAAAVVAAAVYGDKVSAVARGANPV</sequence>